<sequence>MKHDSVFFVTTGEPPLFVRKDSRGISKKYPAENVSTEPLEGARAEVPSLWYAYPWGTRRTTVLPPGEKPWTGLQQVDESKKEIKRV</sequence>
<evidence type="ECO:0000313" key="3">
    <source>
        <dbReference type="Proteomes" id="UP000499080"/>
    </source>
</evidence>
<keyword evidence="3" id="KW-1185">Reference proteome</keyword>
<feature type="region of interest" description="Disordered" evidence="1">
    <location>
        <begin position="64"/>
        <end position="86"/>
    </location>
</feature>
<dbReference type="AlphaFoldDB" id="A0A4Y2LS45"/>
<dbReference type="Proteomes" id="UP000499080">
    <property type="component" value="Unassembled WGS sequence"/>
</dbReference>
<gene>
    <name evidence="2" type="ORF">AVEN_275735_1</name>
</gene>
<organism evidence="2 3">
    <name type="scientific">Araneus ventricosus</name>
    <name type="common">Orbweaver spider</name>
    <name type="synonym">Epeira ventricosa</name>
    <dbReference type="NCBI Taxonomy" id="182803"/>
    <lineage>
        <taxon>Eukaryota</taxon>
        <taxon>Metazoa</taxon>
        <taxon>Ecdysozoa</taxon>
        <taxon>Arthropoda</taxon>
        <taxon>Chelicerata</taxon>
        <taxon>Arachnida</taxon>
        <taxon>Araneae</taxon>
        <taxon>Araneomorphae</taxon>
        <taxon>Entelegynae</taxon>
        <taxon>Araneoidea</taxon>
        <taxon>Araneidae</taxon>
        <taxon>Araneus</taxon>
    </lineage>
</organism>
<protein>
    <submittedName>
        <fullName evidence="2">Uncharacterized protein</fullName>
    </submittedName>
</protein>
<proteinExistence type="predicted"/>
<name>A0A4Y2LS45_ARAVE</name>
<dbReference type="EMBL" id="BGPR01006285">
    <property type="protein sequence ID" value="GBN17665.1"/>
    <property type="molecule type" value="Genomic_DNA"/>
</dbReference>
<feature type="compositionally biased region" description="Basic and acidic residues" evidence="1">
    <location>
        <begin position="77"/>
        <end position="86"/>
    </location>
</feature>
<reference evidence="2 3" key="1">
    <citation type="journal article" date="2019" name="Sci. Rep.">
        <title>Orb-weaving spider Araneus ventricosus genome elucidates the spidroin gene catalogue.</title>
        <authorList>
            <person name="Kono N."/>
            <person name="Nakamura H."/>
            <person name="Ohtoshi R."/>
            <person name="Moran D.A.P."/>
            <person name="Shinohara A."/>
            <person name="Yoshida Y."/>
            <person name="Fujiwara M."/>
            <person name="Mori M."/>
            <person name="Tomita M."/>
            <person name="Arakawa K."/>
        </authorList>
    </citation>
    <scope>NUCLEOTIDE SEQUENCE [LARGE SCALE GENOMIC DNA]</scope>
</reference>
<accession>A0A4Y2LS45</accession>
<comment type="caution">
    <text evidence="2">The sequence shown here is derived from an EMBL/GenBank/DDBJ whole genome shotgun (WGS) entry which is preliminary data.</text>
</comment>
<evidence type="ECO:0000313" key="2">
    <source>
        <dbReference type="EMBL" id="GBN17665.1"/>
    </source>
</evidence>
<evidence type="ECO:0000256" key="1">
    <source>
        <dbReference type="SAM" id="MobiDB-lite"/>
    </source>
</evidence>